<dbReference type="Gene3D" id="3.90.1150.10">
    <property type="entry name" value="Aspartate Aminotransferase, domain 1"/>
    <property type="match status" value="1"/>
</dbReference>
<dbReference type="HAMAP" id="MF_01513">
    <property type="entry name" value="Phe_aminotrans_2"/>
    <property type="match status" value="1"/>
</dbReference>
<evidence type="ECO:0000256" key="2">
    <source>
        <dbReference type="ARBA" id="ARBA00022576"/>
    </source>
</evidence>
<dbReference type="InterPro" id="IPR004839">
    <property type="entry name" value="Aminotransferase_I/II_large"/>
</dbReference>
<proteinExistence type="inferred from homology"/>
<keyword evidence="3 6" id="KW-0808">Transferase</keyword>
<comment type="cofactor">
    <cofactor evidence="1">
        <name>pyridoxal 5'-phosphate</name>
        <dbReference type="ChEBI" id="CHEBI:597326"/>
    </cofactor>
</comment>
<dbReference type="PANTHER" id="PTHR43643">
    <property type="entry name" value="HISTIDINOL-PHOSPHATE AMINOTRANSFERASE 2"/>
    <property type="match status" value="1"/>
</dbReference>
<dbReference type="InterPro" id="IPR050106">
    <property type="entry name" value="HistidinolP_aminotransfase"/>
</dbReference>
<dbReference type="InterPro" id="IPR005861">
    <property type="entry name" value="HisP_aminotrans"/>
</dbReference>
<protein>
    <submittedName>
        <fullName evidence="6">Aminotransferase</fullName>
    </submittedName>
</protein>
<accession>A0A094PVP1</accession>
<dbReference type="GO" id="GO:0000105">
    <property type="term" value="P:L-histidine biosynthetic process"/>
    <property type="evidence" value="ECO:0007669"/>
    <property type="project" value="InterPro"/>
</dbReference>
<dbReference type="InterPro" id="IPR015421">
    <property type="entry name" value="PyrdxlP-dep_Trfase_major"/>
</dbReference>
<dbReference type="GO" id="GO:0030170">
    <property type="term" value="F:pyridoxal phosphate binding"/>
    <property type="evidence" value="ECO:0007669"/>
    <property type="project" value="InterPro"/>
</dbReference>
<dbReference type="SUPFAM" id="SSF53383">
    <property type="entry name" value="PLP-dependent transferases"/>
    <property type="match status" value="1"/>
</dbReference>
<dbReference type="InterPro" id="IPR015424">
    <property type="entry name" value="PyrdxlP-dep_Trfase"/>
</dbReference>
<sequence>MSESVNPQLRPEMAKLPTYKAGKKVAPVNGLTAYKLSSNEVAHSPLPSVVAAIVDAANEINRYPDPFTTILIQALSDKFAVPTEQIATGTGSVGVCQQIIQSVAGAGDEVIYAWRSFEAYPIIATIAGAVSVQVPLTNTGQHDLAAMLNAITSRTRAIFVCTPNNPTGGIVTQQEINEFLEKVPENILVVIDEAYVEFNRDANAIDGIATLKAHSNVGVLRTFSKAYGLAGLRVGYFVGPKNIADAVRKTAVPFGVSNIAQVAAVASLEHEAELFQRVEEVIAERTWFESELTKLGFKLPPSQANFVWIPLGERTEEFAHRSEGTAVSIRPFPGEGVRISIGERQALERVIELAGEFVF</sequence>
<dbReference type="AlphaFoldDB" id="A0A094PVP1"/>
<gene>
    <name evidence="6" type="ORF">GM51_13935</name>
</gene>
<evidence type="ECO:0000256" key="4">
    <source>
        <dbReference type="ARBA" id="ARBA00022898"/>
    </source>
</evidence>
<reference evidence="6" key="1">
    <citation type="submission" date="2014-06" db="EMBL/GenBank/DDBJ databases">
        <title>Key roles for freshwater Actinobacteria revealed by deep metagenomic sequencing.</title>
        <authorList>
            <person name="Ghai R."/>
            <person name="Mizuno C.M."/>
            <person name="Picazo A."/>
            <person name="Camacho A."/>
            <person name="Rodriguez-Valera F."/>
        </authorList>
    </citation>
    <scope>NUCLEOTIDE SEQUENCE</scope>
</reference>
<dbReference type="NCBIfam" id="TIGR01141">
    <property type="entry name" value="hisC"/>
    <property type="match status" value="1"/>
</dbReference>
<dbReference type="GO" id="GO:0004400">
    <property type="term" value="F:histidinol-phosphate transaminase activity"/>
    <property type="evidence" value="ECO:0007669"/>
    <property type="project" value="InterPro"/>
</dbReference>
<comment type="caution">
    <text evidence="6">The sequence shown here is derived from an EMBL/GenBank/DDBJ whole genome shotgun (WGS) entry which is preliminary data.</text>
</comment>
<dbReference type="Pfam" id="PF00155">
    <property type="entry name" value="Aminotran_1_2"/>
    <property type="match status" value="1"/>
</dbReference>
<evidence type="ECO:0000256" key="1">
    <source>
        <dbReference type="ARBA" id="ARBA00001933"/>
    </source>
</evidence>
<evidence type="ECO:0000313" key="6">
    <source>
        <dbReference type="EMBL" id="KGA15835.1"/>
    </source>
</evidence>
<keyword evidence="2 6" id="KW-0032">Aminotransferase</keyword>
<evidence type="ECO:0000259" key="5">
    <source>
        <dbReference type="Pfam" id="PF00155"/>
    </source>
</evidence>
<dbReference type="NCBIfam" id="NF002878">
    <property type="entry name" value="PRK03321.1"/>
    <property type="match status" value="1"/>
</dbReference>
<dbReference type="HAMAP" id="MF_01023">
    <property type="entry name" value="HisC_aminotrans_2"/>
    <property type="match status" value="1"/>
</dbReference>
<name>A0A094PVP1_9ZZZZ</name>
<dbReference type="PANTHER" id="PTHR43643:SF3">
    <property type="entry name" value="HISTIDINOL-PHOSPHATE AMINOTRANSFERASE"/>
    <property type="match status" value="1"/>
</dbReference>
<dbReference type="Gene3D" id="3.40.640.10">
    <property type="entry name" value="Type I PLP-dependent aspartate aminotransferase-like (Major domain)"/>
    <property type="match status" value="1"/>
</dbReference>
<dbReference type="CDD" id="cd00609">
    <property type="entry name" value="AAT_like"/>
    <property type="match status" value="1"/>
</dbReference>
<keyword evidence="4" id="KW-0663">Pyridoxal phosphate</keyword>
<organism evidence="6">
    <name type="scientific">freshwater metagenome</name>
    <dbReference type="NCBI Taxonomy" id="449393"/>
    <lineage>
        <taxon>unclassified sequences</taxon>
        <taxon>metagenomes</taxon>
        <taxon>ecological metagenomes</taxon>
    </lineage>
</organism>
<evidence type="ECO:0000256" key="3">
    <source>
        <dbReference type="ARBA" id="ARBA00022679"/>
    </source>
</evidence>
<dbReference type="PROSITE" id="PS00599">
    <property type="entry name" value="AA_TRANSFER_CLASS_2"/>
    <property type="match status" value="1"/>
</dbReference>
<dbReference type="InterPro" id="IPR001917">
    <property type="entry name" value="Aminotrans_II_pyridoxalP_BS"/>
</dbReference>
<feature type="domain" description="Aminotransferase class I/classII large" evidence="5">
    <location>
        <begin position="35"/>
        <end position="352"/>
    </location>
</feature>
<dbReference type="EMBL" id="JNSL01000101">
    <property type="protein sequence ID" value="KGA15835.1"/>
    <property type="molecule type" value="Genomic_DNA"/>
</dbReference>
<dbReference type="InterPro" id="IPR024892">
    <property type="entry name" value="ArAT"/>
</dbReference>
<dbReference type="InterPro" id="IPR015422">
    <property type="entry name" value="PyrdxlP-dep_Trfase_small"/>
</dbReference>